<reference evidence="2 3" key="1">
    <citation type="submission" date="2024-10" db="EMBL/GenBank/DDBJ databases">
        <title>The Natural Products Discovery Center: Release of the First 8490 Sequenced Strains for Exploring Actinobacteria Biosynthetic Diversity.</title>
        <authorList>
            <person name="Kalkreuter E."/>
            <person name="Kautsar S.A."/>
            <person name="Yang D."/>
            <person name="Bader C.D."/>
            <person name="Teijaro C.N."/>
            <person name="Fluegel L."/>
            <person name="Davis C.M."/>
            <person name="Simpson J.R."/>
            <person name="Lauterbach L."/>
            <person name="Steele A.D."/>
            <person name="Gui C."/>
            <person name="Meng S."/>
            <person name="Li G."/>
            <person name="Viehrig K."/>
            <person name="Ye F."/>
            <person name="Su P."/>
            <person name="Kiefer A.F."/>
            <person name="Nichols A."/>
            <person name="Cepeda A.J."/>
            <person name="Yan W."/>
            <person name="Fan B."/>
            <person name="Jiang Y."/>
            <person name="Adhikari A."/>
            <person name="Zheng C.-J."/>
            <person name="Schuster L."/>
            <person name="Cowan T.M."/>
            <person name="Smanski M.J."/>
            <person name="Chevrette M.G."/>
            <person name="De Carvalho L.P.S."/>
            <person name="Shen B."/>
        </authorList>
    </citation>
    <scope>NUCLEOTIDE SEQUENCE [LARGE SCALE GENOMIC DNA]</scope>
    <source>
        <strain evidence="2 3">NPDC002593</strain>
    </source>
</reference>
<evidence type="ECO:0008006" key="4">
    <source>
        <dbReference type="Google" id="ProtNLM"/>
    </source>
</evidence>
<name>A0ABW6SB73_9NOCA</name>
<protein>
    <recommendedName>
        <fullName evidence="4">Chorismate lyase</fullName>
    </recommendedName>
</protein>
<feature type="region of interest" description="Disordered" evidence="1">
    <location>
        <begin position="1"/>
        <end position="20"/>
    </location>
</feature>
<proteinExistence type="predicted"/>
<accession>A0ABW6SB73</accession>
<sequence length="225" mass="24624">MTVTRSAPGPLGEPTPGGPGFRTSAAAQIERFHHPTTRALLASESLTTMALERLVASRLTVRVMDQDEVAIPALPAFIVGVLQLRAADRVLIRRSHLVTAELTVSINYVAAVAQPAQASGIADLGTPIGRGLIARGLSQRRRIMWAGAKTWPDGRACAARAYAMSLDDRPVCWIREAFNPAVVPPEHAMVWLPEPELRDEPDQEVRKTIRSNEFRDTFGSEETRE</sequence>
<dbReference type="EMBL" id="JBIAQY010000015">
    <property type="protein sequence ID" value="MFF3572909.1"/>
    <property type="molecule type" value="Genomic_DNA"/>
</dbReference>
<evidence type="ECO:0000313" key="3">
    <source>
        <dbReference type="Proteomes" id="UP001601992"/>
    </source>
</evidence>
<dbReference type="RefSeq" id="WP_157186705.1">
    <property type="nucleotide sequence ID" value="NZ_JBIAQY010000015.1"/>
</dbReference>
<dbReference type="Proteomes" id="UP001601992">
    <property type="component" value="Unassembled WGS sequence"/>
</dbReference>
<feature type="region of interest" description="Disordered" evidence="1">
    <location>
        <begin position="196"/>
        <end position="225"/>
    </location>
</feature>
<evidence type="ECO:0000256" key="1">
    <source>
        <dbReference type="SAM" id="MobiDB-lite"/>
    </source>
</evidence>
<organism evidence="2 3">
    <name type="scientific">Nocardia jiangxiensis</name>
    <dbReference type="NCBI Taxonomy" id="282685"/>
    <lineage>
        <taxon>Bacteria</taxon>
        <taxon>Bacillati</taxon>
        <taxon>Actinomycetota</taxon>
        <taxon>Actinomycetes</taxon>
        <taxon>Mycobacteriales</taxon>
        <taxon>Nocardiaceae</taxon>
        <taxon>Nocardia</taxon>
    </lineage>
</organism>
<dbReference type="InterPro" id="IPR028978">
    <property type="entry name" value="Chorismate_lyase_/UTRA_dom_sf"/>
</dbReference>
<keyword evidence="3" id="KW-1185">Reference proteome</keyword>
<dbReference type="SUPFAM" id="SSF64288">
    <property type="entry name" value="Chorismate lyase-like"/>
    <property type="match status" value="1"/>
</dbReference>
<evidence type="ECO:0000313" key="2">
    <source>
        <dbReference type="EMBL" id="MFF3572909.1"/>
    </source>
</evidence>
<dbReference type="Gene3D" id="3.40.1410.10">
    <property type="entry name" value="Chorismate lyase-like"/>
    <property type="match status" value="1"/>
</dbReference>
<gene>
    <name evidence="2" type="ORF">ACFYXQ_34600</name>
</gene>
<comment type="caution">
    <text evidence="2">The sequence shown here is derived from an EMBL/GenBank/DDBJ whole genome shotgun (WGS) entry which is preliminary data.</text>
</comment>